<keyword evidence="3" id="KW-1185">Reference proteome</keyword>
<comment type="caution">
    <text evidence="2">The sequence shown here is derived from an EMBL/GenBank/DDBJ whole genome shotgun (WGS) entry which is preliminary data.</text>
</comment>
<protein>
    <submittedName>
        <fullName evidence="2">Uncharacterized protein</fullName>
    </submittedName>
</protein>
<feature type="region of interest" description="Disordered" evidence="1">
    <location>
        <begin position="58"/>
        <end position="111"/>
    </location>
</feature>
<name>A0ABV1GAX1_9FIRM</name>
<evidence type="ECO:0000256" key="1">
    <source>
        <dbReference type="SAM" id="MobiDB-lite"/>
    </source>
</evidence>
<dbReference type="Proteomes" id="UP001491552">
    <property type="component" value="Unassembled WGS sequence"/>
</dbReference>
<dbReference type="EMBL" id="JBBMFF010000280">
    <property type="protein sequence ID" value="MEQ2512418.1"/>
    <property type="molecule type" value="Genomic_DNA"/>
</dbReference>
<organism evidence="2 3">
    <name type="scientific">Faecousia intestinalis</name>
    <dbReference type="NCBI Taxonomy" id="3133167"/>
    <lineage>
        <taxon>Bacteria</taxon>
        <taxon>Bacillati</taxon>
        <taxon>Bacillota</taxon>
        <taxon>Clostridia</taxon>
        <taxon>Eubacteriales</taxon>
        <taxon>Oscillospiraceae</taxon>
        <taxon>Faecousia</taxon>
    </lineage>
</organism>
<evidence type="ECO:0000313" key="3">
    <source>
        <dbReference type="Proteomes" id="UP001491552"/>
    </source>
</evidence>
<evidence type="ECO:0000313" key="2">
    <source>
        <dbReference type="EMBL" id="MEQ2512418.1"/>
    </source>
</evidence>
<proteinExistence type="predicted"/>
<reference evidence="2 3" key="1">
    <citation type="submission" date="2024-03" db="EMBL/GenBank/DDBJ databases">
        <title>Human intestinal bacterial collection.</title>
        <authorList>
            <person name="Pauvert C."/>
            <person name="Hitch T.C.A."/>
            <person name="Clavel T."/>
        </authorList>
    </citation>
    <scope>NUCLEOTIDE SEQUENCE [LARGE SCALE GENOMIC DNA]</scope>
    <source>
        <strain evidence="2 3">CLA-AA-H192</strain>
    </source>
</reference>
<sequence length="111" mass="11670">MHRTKIYFPVIILSLSDSNYPTVPIKFGYTGSWRRVITPIHANTTVYAVYTATGSGGGGGEIIIPPQPTSPGEIMSGGEGEPVEADAPAKDETIAPQGTHVTGSRLSPMSI</sequence>
<gene>
    <name evidence="2" type="ORF">WMO66_14400</name>
</gene>
<accession>A0ABV1GAX1</accession>
<feature type="compositionally biased region" description="Polar residues" evidence="1">
    <location>
        <begin position="99"/>
        <end position="111"/>
    </location>
</feature>
<dbReference type="RefSeq" id="WP_349137044.1">
    <property type="nucleotide sequence ID" value="NZ_JBBMFF010000280.1"/>
</dbReference>